<dbReference type="AlphaFoldDB" id="A0A8J4SFP5"/>
<evidence type="ECO:0000313" key="2">
    <source>
        <dbReference type="Proteomes" id="UP000748531"/>
    </source>
</evidence>
<dbReference type="Proteomes" id="UP000748531">
    <property type="component" value="Unassembled WGS sequence"/>
</dbReference>
<protein>
    <submittedName>
        <fullName evidence="1">Uncharacterized protein</fullName>
    </submittedName>
</protein>
<sequence length="222" mass="23378">MGNPILLICHVSFQTTATARTPTTASIPVSSAPGHPYVPSTTRAAGDTASISLSGWSEDAASLKTLDRLIGMTRHLTGTANSSLGGGLGGASVTAAVDVIRENGESAITSDSLALGSDVGAGDHNPHSSAVVSRPLNGYPETLPLQGVDSVSQHFNQISYLPVGPGHRTQQEVSPRLPNLYFLFPRLLRDDSSLEDNRFGINLDIRTSNRNSVSKHDKHTTI</sequence>
<gene>
    <name evidence="1" type="ORF">PHET_11832</name>
</gene>
<organism evidence="1 2">
    <name type="scientific">Paragonimus heterotremus</name>
    <dbReference type="NCBI Taxonomy" id="100268"/>
    <lineage>
        <taxon>Eukaryota</taxon>
        <taxon>Metazoa</taxon>
        <taxon>Spiralia</taxon>
        <taxon>Lophotrochozoa</taxon>
        <taxon>Platyhelminthes</taxon>
        <taxon>Trematoda</taxon>
        <taxon>Digenea</taxon>
        <taxon>Plagiorchiida</taxon>
        <taxon>Troglotremata</taxon>
        <taxon>Troglotrematidae</taxon>
        <taxon>Paragonimus</taxon>
    </lineage>
</organism>
<keyword evidence="2" id="KW-1185">Reference proteome</keyword>
<proteinExistence type="predicted"/>
<reference evidence="1" key="1">
    <citation type="submission" date="2019-05" db="EMBL/GenBank/DDBJ databases">
        <title>Annotation for the trematode Paragonimus heterotremus.</title>
        <authorList>
            <person name="Choi Y.-J."/>
        </authorList>
    </citation>
    <scope>NUCLEOTIDE SEQUENCE</scope>
    <source>
        <strain evidence="1">LC</strain>
    </source>
</reference>
<comment type="caution">
    <text evidence="1">The sequence shown here is derived from an EMBL/GenBank/DDBJ whole genome shotgun (WGS) entry which is preliminary data.</text>
</comment>
<accession>A0A8J4SFP5</accession>
<dbReference type="OrthoDB" id="6286385at2759"/>
<dbReference type="EMBL" id="LUCH01011604">
    <property type="protein sequence ID" value="KAF5395568.1"/>
    <property type="molecule type" value="Genomic_DNA"/>
</dbReference>
<evidence type="ECO:0000313" key="1">
    <source>
        <dbReference type="EMBL" id="KAF5395568.1"/>
    </source>
</evidence>
<name>A0A8J4SFP5_9TREM</name>